<feature type="domain" description="Mono-/di-acylglycerol lipase N-terminal" evidence="4">
    <location>
        <begin position="33"/>
        <end position="78"/>
    </location>
</feature>
<keyword evidence="6" id="KW-1185">Reference proteome</keyword>
<dbReference type="InterPro" id="IPR005592">
    <property type="entry name" value="Mono/diacylglycerol_lipase_N"/>
</dbReference>
<keyword evidence="1" id="KW-0732">Signal</keyword>
<evidence type="ECO:0008006" key="7">
    <source>
        <dbReference type="Google" id="ProtNLM"/>
    </source>
</evidence>
<dbReference type="Proteomes" id="UP001251528">
    <property type="component" value="Unassembled WGS sequence"/>
</dbReference>
<dbReference type="Pfam" id="PF03893">
    <property type="entry name" value="Lipase3_N"/>
    <property type="match status" value="1"/>
</dbReference>
<evidence type="ECO:0000259" key="3">
    <source>
        <dbReference type="Pfam" id="PF01764"/>
    </source>
</evidence>
<dbReference type="GO" id="GO:0016787">
    <property type="term" value="F:hydrolase activity"/>
    <property type="evidence" value="ECO:0007669"/>
    <property type="project" value="UniProtKB-KW"/>
</dbReference>
<evidence type="ECO:0000313" key="6">
    <source>
        <dbReference type="Proteomes" id="UP001251528"/>
    </source>
</evidence>
<dbReference type="EMBL" id="JASWJB010000221">
    <property type="protein sequence ID" value="KAK2593248.1"/>
    <property type="molecule type" value="Genomic_DNA"/>
</dbReference>
<keyword evidence="2" id="KW-0378">Hydrolase</keyword>
<proteinExistence type="predicted"/>
<dbReference type="InterPro" id="IPR029058">
    <property type="entry name" value="AB_hydrolase_fold"/>
</dbReference>
<comment type="caution">
    <text evidence="5">The sequence shown here is derived from an EMBL/GenBank/DDBJ whole genome shotgun (WGS) entry which is preliminary data.</text>
</comment>
<dbReference type="InterPro" id="IPR051299">
    <property type="entry name" value="AB_hydrolase_lip/est"/>
</dbReference>
<accession>A0AAJ0FVZ7</accession>
<gene>
    <name evidence="5" type="ORF">QQS21_009047</name>
</gene>
<organism evidence="5 6">
    <name type="scientific">Conoideocrella luteorostrata</name>
    <dbReference type="NCBI Taxonomy" id="1105319"/>
    <lineage>
        <taxon>Eukaryota</taxon>
        <taxon>Fungi</taxon>
        <taxon>Dikarya</taxon>
        <taxon>Ascomycota</taxon>
        <taxon>Pezizomycotina</taxon>
        <taxon>Sordariomycetes</taxon>
        <taxon>Hypocreomycetidae</taxon>
        <taxon>Hypocreales</taxon>
        <taxon>Clavicipitaceae</taxon>
        <taxon>Conoideocrella</taxon>
    </lineage>
</organism>
<sequence>MHIKNVLWAVASATAVRRAQGSAVEADFLGGPKISQSQLDSLKFYAQHAGAAYCNFNTRTGQPITCRANACPSVEANDVKVIDSVVGVVTGVGAYVAVDKKRREIVMSVRGSNNIRNFVTDVVFAQEPCHFVAGCKIHTGFNKGWNEIQSVATRAVHTAHKENPSFRIIATGHSLGAAVTTLGAAYLRQDGLPVEIYSYGSPRIGNTAFAGWMTVQKGIHMRVTHFDDPVPRVPPIILGYNHISPEYWLSGGGPLREDYSADQIRTCLGLANTLCNGGTLGFDVLAHLHYLGNTAGCTGNPLLLKRGDSDWLNETLEERFNRWSVSDRKFAANMTQNAGWE</sequence>
<reference evidence="5" key="1">
    <citation type="submission" date="2023-06" db="EMBL/GenBank/DDBJ databases">
        <title>Conoideocrella luteorostrata (Hypocreales: Clavicipitaceae), a potential biocontrol fungus for elongate hemlock scale in United States Christmas tree production areas.</title>
        <authorList>
            <person name="Barrett H."/>
            <person name="Lovett B."/>
            <person name="Macias A.M."/>
            <person name="Stajich J.E."/>
            <person name="Kasson M.T."/>
        </authorList>
    </citation>
    <scope>NUCLEOTIDE SEQUENCE</scope>
    <source>
        <strain evidence="5">ARSEF 14590</strain>
    </source>
</reference>
<dbReference type="InterPro" id="IPR002921">
    <property type="entry name" value="Fungal_lipase-type"/>
</dbReference>
<dbReference type="AlphaFoldDB" id="A0AAJ0FVZ7"/>
<protein>
    <recommendedName>
        <fullName evidence="7">Lipase</fullName>
    </recommendedName>
</protein>
<evidence type="ECO:0000256" key="1">
    <source>
        <dbReference type="ARBA" id="ARBA00022729"/>
    </source>
</evidence>
<feature type="domain" description="Fungal lipase-type" evidence="3">
    <location>
        <begin position="106"/>
        <end position="236"/>
    </location>
</feature>
<dbReference type="GO" id="GO:0016042">
    <property type="term" value="P:lipid catabolic process"/>
    <property type="evidence" value="ECO:0007669"/>
    <property type="project" value="InterPro"/>
</dbReference>
<dbReference type="CDD" id="cd00519">
    <property type="entry name" value="Lipase_3"/>
    <property type="match status" value="1"/>
</dbReference>
<name>A0AAJ0FVZ7_9HYPO</name>
<dbReference type="PANTHER" id="PTHR46640:SF1">
    <property type="entry name" value="FUNGAL LIPASE-LIKE DOMAIN-CONTAINING PROTEIN-RELATED"/>
    <property type="match status" value="1"/>
</dbReference>
<evidence type="ECO:0000313" key="5">
    <source>
        <dbReference type="EMBL" id="KAK2593248.1"/>
    </source>
</evidence>
<dbReference type="PANTHER" id="PTHR46640">
    <property type="entry name" value="TRIACYLGLYCEROL LIPASE, PUTATIVE (AFU_ORTHOLOGUE AFUA_6G06510)-RELATED"/>
    <property type="match status" value="1"/>
</dbReference>
<dbReference type="Pfam" id="PF01764">
    <property type="entry name" value="Lipase_3"/>
    <property type="match status" value="1"/>
</dbReference>
<evidence type="ECO:0000259" key="4">
    <source>
        <dbReference type="Pfam" id="PF03893"/>
    </source>
</evidence>
<dbReference type="SUPFAM" id="SSF53474">
    <property type="entry name" value="alpha/beta-Hydrolases"/>
    <property type="match status" value="1"/>
</dbReference>
<dbReference type="Gene3D" id="3.40.50.1820">
    <property type="entry name" value="alpha/beta hydrolase"/>
    <property type="match status" value="1"/>
</dbReference>
<evidence type="ECO:0000256" key="2">
    <source>
        <dbReference type="ARBA" id="ARBA00022801"/>
    </source>
</evidence>